<dbReference type="EMBL" id="RYYR01000017">
    <property type="protein sequence ID" value="RUL51103.1"/>
    <property type="molecule type" value="Genomic_DNA"/>
</dbReference>
<protein>
    <submittedName>
        <fullName evidence="1">Uncharacterized protein</fullName>
    </submittedName>
</protein>
<comment type="caution">
    <text evidence="1">The sequence shown here is derived from an EMBL/GenBank/DDBJ whole genome shotgun (WGS) entry which is preliminary data.</text>
</comment>
<evidence type="ECO:0000313" key="1">
    <source>
        <dbReference type="EMBL" id="RUL51103.1"/>
    </source>
</evidence>
<name>A0A3S0PNS0_9BACI</name>
<accession>A0A3S0PNS0</accession>
<keyword evidence="2" id="KW-1185">Reference proteome</keyword>
<proteinExistence type="predicted"/>
<gene>
    <name evidence="1" type="ORF">EK386_12910</name>
</gene>
<sequence>MALIINHTNEGVKVLGDDYLKTKLPADFNVNEIDLTGERIGAGLLAVAYNDAESKGIDAIKRYFAIKEKFMEQQNKQ</sequence>
<organism evidence="1 2">
    <name type="scientific">Lysinibacillus antri</name>
    <dbReference type="NCBI Taxonomy" id="2498145"/>
    <lineage>
        <taxon>Bacteria</taxon>
        <taxon>Bacillati</taxon>
        <taxon>Bacillota</taxon>
        <taxon>Bacilli</taxon>
        <taxon>Bacillales</taxon>
        <taxon>Bacillaceae</taxon>
        <taxon>Lysinibacillus</taxon>
    </lineage>
</organism>
<evidence type="ECO:0000313" key="2">
    <source>
        <dbReference type="Proteomes" id="UP000287910"/>
    </source>
</evidence>
<reference evidence="1 2" key="1">
    <citation type="submission" date="2018-12" db="EMBL/GenBank/DDBJ databases">
        <title>Lysinibacillus antri sp. nov., isolated from a cave soil.</title>
        <authorList>
            <person name="Narsing Rao M.P."/>
            <person name="Zhang H."/>
            <person name="Dong Z.-Y."/>
            <person name="Niu X.-K."/>
            <person name="Zhang K."/>
            <person name="Fang B.-Z."/>
            <person name="Kang Y.-Q."/>
            <person name="Xiao M."/>
            <person name="Li W.-J."/>
        </authorList>
    </citation>
    <scope>NUCLEOTIDE SEQUENCE [LARGE SCALE GENOMIC DNA]</scope>
    <source>
        <strain evidence="1 2">SYSU K30002</strain>
    </source>
</reference>
<dbReference type="AlphaFoldDB" id="A0A3S0PNS0"/>
<dbReference type="RefSeq" id="WP_126659592.1">
    <property type="nucleotide sequence ID" value="NZ_RYYR01000017.1"/>
</dbReference>
<dbReference type="Proteomes" id="UP000287910">
    <property type="component" value="Unassembled WGS sequence"/>
</dbReference>